<evidence type="ECO:0000256" key="1">
    <source>
        <dbReference type="SAM" id="MobiDB-lite"/>
    </source>
</evidence>
<comment type="caution">
    <text evidence="2">The sequence shown here is derived from an EMBL/GenBank/DDBJ whole genome shotgun (WGS) entry which is preliminary data.</text>
</comment>
<sequence length="93" mass="10981">MKRNKKQATSFFIILPIDKQKPKKRTSNSPDCSPPTEYSLLFQEHKTTKKYTKTKHKNQIKQQKNTAQKKEKTTIKTSNKTNKHDKKITFKTD</sequence>
<reference evidence="3" key="1">
    <citation type="submission" date="2017-10" db="EMBL/GenBank/DDBJ databases">
        <authorList>
            <person name="Gaisin V.A."/>
            <person name="Rysina M.S."/>
            <person name="Grouzdev D.S."/>
        </authorList>
    </citation>
    <scope>NUCLEOTIDE SEQUENCE [LARGE SCALE GENOMIC DNA]</scope>
    <source>
        <strain evidence="3">V1</strain>
    </source>
</reference>
<keyword evidence="3" id="KW-1185">Reference proteome</keyword>
<gene>
    <name evidence="2" type="ORF">CR164_00110</name>
</gene>
<dbReference type="RefSeq" id="WP_153303680.1">
    <property type="nucleotide sequence ID" value="NZ_PDNZ01000001.1"/>
</dbReference>
<name>A0A317T8D7_9CHLB</name>
<protein>
    <submittedName>
        <fullName evidence="2">Uncharacterized protein</fullName>
    </submittedName>
</protein>
<feature type="compositionally biased region" description="Basic residues" evidence="1">
    <location>
        <begin position="47"/>
        <end position="59"/>
    </location>
</feature>
<dbReference type="Proteomes" id="UP000246278">
    <property type="component" value="Unassembled WGS sequence"/>
</dbReference>
<feature type="region of interest" description="Disordered" evidence="1">
    <location>
        <begin position="1"/>
        <end position="93"/>
    </location>
</feature>
<accession>A0A317T8D7</accession>
<evidence type="ECO:0000313" key="3">
    <source>
        <dbReference type="Proteomes" id="UP000246278"/>
    </source>
</evidence>
<dbReference type="AlphaFoldDB" id="A0A317T8D7"/>
<dbReference type="EMBL" id="PDNZ01000001">
    <property type="protein sequence ID" value="PWW83009.1"/>
    <property type="molecule type" value="Genomic_DNA"/>
</dbReference>
<evidence type="ECO:0000313" key="2">
    <source>
        <dbReference type="EMBL" id="PWW83009.1"/>
    </source>
</evidence>
<proteinExistence type="predicted"/>
<organism evidence="2 3">
    <name type="scientific">Prosthecochloris marina</name>
    <dbReference type="NCBI Taxonomy" id="2017681"/>
    <lineage>
        <taxon>Bacteria</taxon>
        <taxon>Pseudomonadati</taxon>
        <taxon>Chlorobiota</taxon>
        <taxon>Chlorobiia</taxon>
        <taxon>Chlorobiales</taxon>
        <taxon>Chlorobiaceae</taxon>
        <taxon>Prosthecochloris</taxon>
    </lineage>
</organism>